<accession>D1Z032</accession>
<evidence type="ECO:0000256" key="6">
    <source>
        <dbReference type="ARBA" id="ARBA00022741"/>
    </source>
</evidence>
<comment type="similarity">
    <text evidence="10">Belongs to the PRA-PH family.</text>
</comment>
<dbReference type="GO" id="GO:0005524">
    <property type="term" value="F:ATP binding"/>
    <property type="evidence" value="ECO:0007669"/>
    <property type="project" value="UniProtKB-KW"/>
</dbReference>
<sequence>MDVLDEVYSVIEDRKENPKEGSYVTSLYRDPKGLDKVLEKIGEESTEVIIAAKNGGEKEIIYESADLIFHLMIMLAAKGIPLDKVREEFVRRRK</sequence>
<evidence type="ECO:0000313" key="12">
    <source>
        <dbReference type="Proteomes" id="UP000001882"/>
    </source>
</evidence>
<dbReference type="InParanoid" id="D1Z032"/>
<dbReference type="GO" id="GO:0005737">
    <property type="term" value="C:cytoplasm"/>
    <property type="evidence" value="ECO:0007669"/>
    <property type="project" value="UniProtKB-SubCell"/>
</dbReference>
<dbReference type="AlphaFoldDB" id="D1Z032"/>
<reference evidence="12" key="3">
    <citation type="journal article" date="2011" name="PLoS ONE">
        <title>Genome sequence of a mesophilic hydrogenotrophic methanogen Methanocella paludicola, the first cultivated representative of the order Methanocellales.</title>
        <authorList>
            <person name="Sakai S."/>
            <person name="Takaki Y."/>
            <person name="Shimamura S."/>
            <person name="Sekine M."/>
            <person name="Tajima T."/>
            <person name="Kosugi H."/>
            <person name="Ichikawa N."/>
            <person name="Tasumi E."/>
            <person name="Hiraki A.T."/>
            <person name="Shimizu A."/>
            <person name="Kato Y."/>
            <person name="Nishiko R."/>
            <person name="Mori K."/>
            <person name="Fujita N."/>
            <person name="Imachi H."/>
            <person name="Takai K."/>
        </authorList>
    </citation>
    <scope>NUCLEOTIDE SEQUENCE [LARGE SCALE GENOMIC DNA]</scope>
    <source>
        <strain evidence="12">DSM 17711 / JCM 13418 / NBRC 101707 / SANAE</strain>
    </source>
</reference>
<evidence type="ECO:0000256" key="2">
    <source>
        <dbReference type="ARBA" id="ARBA00004496"/>
    </source>
</evidence>
<comment type="pathway">
    <text evidence="3 10">Amino-acid biosynthesis; L-histidine biosynthesis; L-histidine from 5-phospho-alpha-D-ribose 1-diphosphate: step 2/9.</text>
</comment>
<dbReference type="FunCoup" id="D1Z032">
    <property type="interactions" value="76"/>
</dbReference>
<dbReference type="eggNOG" id="arCOG02677">
    <property type="taxonomic scope" value="Archaea"/>
</dbReference>
<keyword evidence="6 10" id="KW-0547">Nucleotide-binding</keyword>
<evidence type="ECO:0000256" key="3">
    <source>
        <dbReference type="ARBA" id="ARBA00005204"/>
    </source>
</evidence>
<evidence type="ECO:0000256" key="4">
    <source>
        <dbReference type="ARBA" id="ARBA00022490"/>
    </source>
</evidence>
<protein>
    <recommendedName>
        <fullName evidence="10">Phosphoribosyl-ATP pyrophosphatase</fullName>
        <shortName evidence="10">PRA-PH</shortName>
        <ecNumber evidence="10">3.6.1.31</ecNumber>
    </recommendedName>
</protein>
<evidence type="ECO:0000313" key="11">
    <source>
        <dbReference type="EMBL" id="BAI62054.1"/>
    </source>
</evidence>
<dbReference type="PANTHER" id="PTHR42945">
    <property type="entry name" value="HISTIDINE BIOSYNTHESIS BIFUNCTIONAL PROTEIN"/>
    <property type="match status" value="1"/>
</dbReference>
<dbReference type="SUPFAM" id="SSF101386">
    <property type="entry name" value="all-alpha NTP pyrophosphatases"/>
    <property type="match status" value="1"/>
</dbReference>
<evidence type="ECO:0000256" key="5">
    <source>
        <dbReference type="ARBA" id="ARBA00022605"/>
    </source>
</evidence>
<dbReference type="EMBL" id="AP011532">
    <property type="protein sequence ID" value="BAI62054.1"/>
    <property type="molecule type" value="Genomic_DNA"/>
</dbReference>
<dbReference type="Proteomes" id="UP000001882">
    <property type="component" value="Chromosome"/>
</dbReference>
<keyword evidence="4 10" id="KW-0963">Cytoplasm</keyword>
<dbReference type="GO" id="GO:0004636">
    <property type="term" value="F:phosphoribosyl-ATP diphosphatase activity"/>
    <property type="evidence" value="ECO:0007669"/>
    <property type="project" value="UniProtKB-UniRule"/>
</dbReference>
<dbReference type="InterPro" id="IPR021130">
    <property type="entry name" value="PRib-ATP_PPHydrolase-like"/>
</dbReference>
<comment type="catalytic activity">
    <reaction evidence="1 10">
        <text>1-(5-phospho-beta-D-ribosyl)-ATP + H2O = 1-(5-phospho-beta-D-ribosyl)-5'-AMP + diphosphate + H(+)</text>
        <dbReference type="Rhea" id="RHEA:22828"/>
        <dbReference type="ChEBI" id="CHEBI:15377"/>
        <dbReference type="ChEBI" id="CHEBI:15378"/>
        <dbReference type="ChEBI" id="CHEBI:33019"/>
        <dbReference type="ChEBI" id="CHEBI:59457"/>
        <dbReference type="ChEBI" id="CHEBI:73183"/>
        <dbReference type="EC" id="3.6.1.31"/>
    </reaction>
</comment>
<dbReference type="GeneID" id="8681845"/>
<evidence type="ECO:0000256" key="9">
    <source>
        <dbReference type="ARBA" id="ARBA00023102"/>
    </source>
</evidence>
<dbReference type="RefSeq" id="WP_012900728.1">
    <property type="nucleotide sequence ID" value="NC_013665.1"/>
</dbReference>
<keyword evidence="7 10" id="KW-0378">Hydrolase</keyword>
<dbReference type="NCBIfam" id="NF001611">
    <property type="entry name" value="PRK00400.1-3"/>
    <property type="match status" value="1"/>
</dbReference>
<keyword evidence="12" id="KW-1185">Reference proteome</keyword>
<dbReference type="NCBIfam" id="TIGR03188">
    <property type="entry name" value="histidine_hisI"/>
    <property type="match status" value="1"/>
</dbReference>
<keyword evidence="8 10" id="KW-0067">ATP-binding</keyword>
<gene>
    <name evidence="10 11" type="primary">hisE</name>
    <name evidence="11" type="ordered locus">MCP_1982</name>
</gene>
<dbReference type="Pfam" id="PF01503">
    <property type="entry name" value="PRA-PH"/>
    <property type="match status" value="1"/>
</dbReference>
<dbReference type="PANTHER" id="PTHR42945:SF9">
    <property type="entry name" value="HISTIDINE BIOSYNTHESIS BIFUNCTIONAL PROTEIN HISIE"/>
    <property type="match status" value="1"/>
</dbReference>
<dbReference type="CDD" id="cd11534">
    <property type="entry name" value="NTP-PPase_HisIE_like"/>
    <property type="match status" value="1"/>
</dbReference>
<dbReference type="KEGG" id="mpd:MCP_1982"/>
<dbReference type="PATRIC" id="fig|304371.9.peg.2022"/>
<reference evidence="11 12" key="1">
    <citation type="journal article" date="2007" name="Appl. Environ. Microbiol.">
        <title>Isolation of key methanogens for global methane emission from rice paddy fields: a novel isolate affiliated with the clone cluster rice cluster I.</title>
        <authorList>
            <person name="Sakai S."/>
            <person name="Imachi H."/>
            <person name="Sekiguchi Y."/>
            <person name="Ohashi A."/>
            <person name="Harada H."/>
            <person name="Kamagata Y."/>
        </authorList>
    </citation>
    <scope>NUCLEOTIDE SEQUENCE [LARGE SCALE GENOMIC DNA]</scope>
    <source>
        <strain evidence="12">DSM 17711 / JCM 13418 / NBRC 101707 / SANAE</strain>
    </source>
</reference>
<dbReference type="Gene3D" id="1.10.287.1080">
    <property type="entry name" value="MazG-like"/>
    <property type="match status" value="1"/>
</dbReference>
<dbReference type="UniPathway" id="UPA00031">
    <property type="reaction ID" value="UER00007"/>
</dbReference>
<comment type="subcellular location">
    <subcellularLocation>
        <location evidence="2 10">Cytoplasm</location>
    </subcellularLocation>
</comment>
<evidence type="ECO:0000256" key="10">
    <source>
        <dbReference type="HAMAP-Rule" id="MF_01020"/>
    </source>
</evidence>
<organism evidence="11 12">
    <name type="scientific">Methanocella paludicola (strain DSM 17711 / JCM 13418 / NBRC 101707 / SANAE)</name>
    <dbReference type="NCBI Taxonomy" id="304371"/>
    <lineage>
        <taxon>Archaea</taxon>
        <taxon>Methanobacteriati</taxon>
        <taxon>Methanobacteriota</taxon>
        <taxon>Stenosarchaea group</taxon>
        <taxon>Methanomicrobia</taxon>
        <taxon>Methanocellales</taxon>
        <taxon>Methanocellaceae</taxon>
        <taxon>Methanocella</taxon>
    </lineage>
</organism>
<dbReference type="STRING" id="304371.MCP_1982"/>
<keyword evidence="9 10" id="KW-0368">Histidine biosynthesis</keyword>
<evidence type="ECO:0000256" key="7">
    <source>
        <dbReference type="ARBA" id="ARBA00022801"/>
    </source>
</evidence>
<dbReference type="EC" id="3.6.1.31" evidence="10"/>
<evidence type="ECO:0000256" key="8">
    <source>
        <dbReference type="ARBA" id="ARBA00022840"/>
    </source>
</evidence>
<reference evidence="11 12" key="2">
    <citation type="journal article" date="2008" name="Int. J. Syst. Evol. Microbiol.">
        <title>Methanocella paludicola gen. nov., sp. nov., a methane-producing archaeon, the first isolate of the lineage 'Rice Cluster I', and proposal of the new archaeal order Methanocellales ord. nov.</title>
        <authorList>
            <person name="Sakai S."/>
            <person name="Imachi H."/>
            <person name="Hanada S."/>
            <person name="Ohashi A."/>
            <person name="Harada H."/>
            <person name="Kamagata Y."/>
        </authorList>
    </citation>
    <scope>NUCLEOTIDE SEQUENCE [LARGE SCALE GENOMIC DNA]</scope>
    <source>
        <strain evidence="12">DSM 17711 / JCM 13418 / NBRC 101707 / SANAE</strain>
    </source>
</reference>
<dbReference type="OrthoDB" id="39686at2157"/>
<proteinExistence type="inferred from homology"/>
<keyword evidence="5 10" id="KW-0028">Amino-acid biosynthesis</keyword>
<evidence type="ECO:0000256" key="1">
    <source>
        <dbReference type="ARBA" id="ARBA00001460"/>
    </source>
</evidence>
<name>D1Z032_METPS</name>
<dbReference type="HAMAP" id="MF_01020">
    <property type="entry name" value="HisE"/>
    <property type="match status" value="1"/>
</dbReference>
<dbReference type="InterPro" id="IPR008179">
    <property type="entry name" value="HisE"/>
</dbReference>
<dbReference type="GO" id="GO:0000105">
    <property type="term" value="P:L-histidine biosynthetic process"/>
    <property type="evidence" value="ECO:0007669"/>
    <property type="project" value="UniProtKB-UniRule"/>
</dbReference>